<dbReference type="AlphaFoldDB" id="Q1JWN2"/>
<dbReference type="RefSeq" id="WP_006002334.1">
    <property type="nucleotide sequence ID" value="NZ_AAEW02000020.1"/>
</dbReference>
<gene>
    <name evidence="1" type="ORF">Dace_0610</name>
</gene>
<evidence type="ECO:0000313" key="1">
    <source>
        <dbReference type="EMBL" id="EAT14647.1"/>
    </source>
</evidence>
<organism evidence="1 2">
    <name type="scientific">Desulfuromonas acetoxidans (strain DSM 684 / 11070)</name>
    <dbReference type="NCBI Taxonomy" id="281689"/>
    <lineage>
        <taxon>Bacteria</taxon>
        <taxon>Pseudomonadati</taxon>
        <taxon>Thermodesulfobacteriota</taxon>
        <taxon>Desulfuromonadia</taxon>
        <taxon>Desulfuromonadales</taxon>
        <taxon>Desulfuromonadaceae</taxon>
        <taxon>Desulfuromonas</taxon>
    </lineage>
</organism>
<dbReference type="EMBL" id="AAEW02000020">
    <property type="protein sequence ID" value="EAT14647.1"/>
    <property type="molecule type" value="Genomic_DNA"/>
</dbReference>
<dbReference type="Proteomes" id="UP000005695">
    <property type="component" value="Unassembled WGS sequence"/>
</dbReference>
<evidence type="ECO:0000313" key="2">
    <source>
        <dbReference type="Proteomes" id="UP000005695"/>
    </source>
</evidence>
<reference evidence="1" key="1">
    <citation type="submission" date="2006-05" db="EMBL/GenBank/DDBJ databases">
        <title>Annotation of the draft genome assembly of Desulfuromonas acetoxidans DSM 684.</title>
        <authorList>
            <consortium name="US DOE Joint Genome Institute (JGI-ORNL)"/>
            <person name="Larimer F."/>
            <person name="Land M."/>
            <person name="Hauser L."/>
        </authorList>
    </citation>
    <scope>NUCLEOTIDE SEQUENCE [LARGE SCALE GENOMIC DNA]</scope>
    <source>
        <strain evidence="1">DSM 684</strain>
    </source>
</reference>
<sequence length="118" mass="13351">MPHIVLENIASTEEAFEAITPFAEKTENGILKVTDKYFSPVSRSVLIETLVIEEGQRQNFFIQLSQKKNAVTVRLFPLTDPEKTVGVKQTMAIIAKQIKNLKDNINYGKTNLEPFLID</sequence>
<accession>Q1JWN2</accession>
<keyword evidence="2" id="KW-1185">Reference proteome</keyword>
<name>Q1JWN2_DESA6</name>
<proteinExistence type="predicted"/>
<comment type="caution">
    <text evidence="1">The sequence shown here is derived from an EMBL/GenBank/DDBJ whole genome shotgun (WGS) entry which is preliminary data.</text>
</comment>
<protein>
    <submittedName>
        <fullName evidence="1">Uncharacterized protein</fullName>
    </submittedName>
</protein>
<dbReference type="OrthoDB" id="9795550at2"/>
<reference evidence="1" key="2">
    <citation type="submission" date="2006-05" db="EMBL/GenBank/DDBJ databases">
        <title>Sequencing of the draft genome and assembly of Desulfuromonas acetoxidans DSM 684.</title>
        <authorList>
            <consortium name="US DOE Joint Genome Institute (JGI-PGF)"/>
            <person name="Copeland A."/>
            <person name="Lucas S."/>
            <person name="Lapidus A."/>
            <person name="Barry K."/>
            <person name="Detter J.C."/>
            <person name="Glavina del Rio T."/>
            <person name="Hammon N."/>
            <person name="Israni S."/>
            <person name="Dalin E."/>
            <person name="Tice H."/>
            <person name="Bruce D."/>
            <person name="Pitluck S."/>
            <person name="Richardson P."/>
        </authorList>
    </citation>
    <scope>NUCLEOTIDE SEQUENCE [LARGE SCALE GENOMIC DNA]</scope>
    <source>
        <strain evidence="1">DSM 684</strain>
    </source>
</reference>